<proteinExistence type="predicted"/>
<feature type="non-terminal residue" evidence="1">
    <location>
        <position position="1"/>
    </location>
</feature>
<dbReference type="Pfam" id="PF12570">
    <property type="entry name" value="DUF3750"/>
    <property type="match status" value="1"/>
</dbReference>
<protein>
    <submittedName>
        <fullName evidence="1">Uncharacterized protein</fullName>
    </submittedName>
</protein>
<dbReference type="EMBL" id="UINC01064451">
    <property type="protein sequence ID" value="SVB93134.1"/>
    <property type="molecule type" value="Genomic_DNA"/>
</dbReference>
<reference evidence="1" key="1">
    <citation type="submission" date="2018-05" db="EMBL/GenBank/DDBJ databases">
        <authorList>
            <person name="Lanie J.A."/>
            <person name="Ng W.-L."/>
            <person name="Kazmierczak K.M."/>
            <person name="Andrzejewski T.M."/>
            <person name="Davidsen T.M."/>
            <person name="Wayne K.J."/>
            <person name="Tettelin H."/>
            <person name="Glass J.I."/>
            <person name="Rusch D."/>
            <person name="Podicherti R."/>
            <person name="Tsui H.-C.T."/>
            <person name="Winkler M.E."/>
        </authorList>
    </citation>
    <scope>NUCLEOTIDE SEQUENCE</scope>
</reference>
<organism evidence="1">
    <name type="scientific">marine metagenome</name>
    <dbReference type="NCBI Taxonomy" id="408172"/>
    <lineage>
        <taxon>unclassified sequences</taxon>
        <taxon>metagenomes</taxon>
        <taxon>ecological metagenomes</taxon>
    </lineage>
</organism>
<accession>A0A382I0E7</accession>
<name>A0A382I0E7_9ZZZZ</name>
<gene>
    <name evidence="1" type="ORF">METZ01_LOCUS245988</name>
</gene>
<evidence type="ECO:0000313" key="1">
    <source>
        <dbReference type="EMBL" id="SVB93134.1"/>
    </source>
</evidence>
<sequence length="134" mass="14194">GVDAIIAKIDKAAHSYPHVQDYSTYPGPNSNTFIAHIGREVPELKLDLPPTAIGKDYLGSSFINKTSSGTGFQFSLGGLLGILASWEVGLEINILGLVFGIDPMDPAIKLPFIGRIGPAHAGIPKNIGNKELDN</sequence>
<dbReference type="InterPro" id="IPR022224">
    <property type="entry name" value="DUF3750"/>
</dbReference>
<dbReference type="AlphaFoldDB" id="A0A382I0E7"/>